<evidence type="ECO:0000313" key="2">
    <source>
        <dbReference type="EMBL" id="CAK9147511.1"/>
    </source>
</evidence>
<evidence type="ECO:0000313" key="3">
    <source>
        <dbReference type="Proteomes" id="UP001642360"/>
    </source>
</evidence>
<evidence type="ECO:0000256" key="1">
    <source>
        <dbReference type="SAM" id="MobiDB-lite"/>
    </source>
</evidence>
<organism evidence="2 3">
    <name type="scientific">Ilex paraguariensis</name>
    <name type="common">yerba mate</name>
    <dbReference type="NCBI Taxonomy" id="185542"/>
    <lineage>
        <taxon>Eukaryota</taxon>
        <taxon>Viridiplantae</taxon>
        <taxon>Streptophyta</taxon>
        <taxon>Embryophyta</taxon>
        <taxon>Tracheophyta</taxon>
        <taxon>Spermatophyta</taxon>
        <taxon>Magnoliopsida</taxon>
        <taxon>eudicotyledons</taxon>
        <taxon>Gunneridae</taxon>
        <taxon>Pentapetalae</taxon>
        <taxon>asterids</taxon>
        <taxon>campanulids</taxon>
        <taxon>Aquifoliales</taxon>
        <taxon>Aquifoliaceae</taxon>
        <taxon>Ilex</taxon>
    </lineage>
</organism>
<keyword evidence="3" id="KW-1185">Reference proteome</keyword>
<reference evidence="2 3" key="1">
    <citation type="submission" date="2024-02" db="EMBL/GenBank/DDBJ databases">
        <authorList>
            <person name="Vignale AGUSTIN F."/>
            <person name="Sosa J E."/>
            <person name="Modenutti C."/>
        </authorList>
    </citation>
    <scope>NUCLEOTIDE SEQUENCE [LARGE SCALE GENOMIC DNA]</scope>
</reference>
<gene>
    <name evidence="2" type="ORF">ILEXP_LOCUS15416</name>
</gene>
<proteinExistence type="predicted"/>
<feature type="region of interest" description="Disordered" evidence="1">
    <location>
        <begin position="206"/>
        <end position="227"/>
    </location>
</feature>
<sequence>MSRACDPIVDSSAYRSMSSDEGVMQDGAISVDVRAQANLVETGGLIGIGEAVIQAGVEGKMEIHGEAAGAPFGKVTQAVRVDIGATQVARPEGEVTQEIGAGVEALWVMGASGALLGDERRLWSLQMALLDAGHGQVRAPVASPGTRQGQTGVRTTSLGLGRERATLDAILSMLGDIGTTTVVGHRARKPRYGVMEHSMSGDVGVSDGIDSGQMADDMVRSGGTPRS</sequence>
<dbReference type="AlphaFoldDB" id="A0ABC8RR83"/>
<dbReference type="Proteomes" id="UP001642360">
    <property type="component" value="Unassembled WGS sequence"/>
</dbReference>
<comment type="caution">
    <text evidence="2">The sequence shown here is derived from an EMBL/GenBank/DDBJ whole genome shotgun (WGS) entry which is preliminary data.</text>
</comment>
<protein>
    <submittedName>
        <fullName evidence="2">Uncharacterized protein</fullName>
    </submittedName>
</protein>
<dbReference type="EMBL" id="CAUOFW020001691">
    <property type="protein sequence ID" value="CAK9147511.1"/>
    <property type="molecule type" value="Genomic_DNA"/>
</dbReference>
<name>A0ABC8RR83_9AQUA</name>
<accession>A0ABC8RR83</accession>